<evidence type="ECO:0000313" key="2">
    <source>
        <dbReference type="Proteomes" id="UP000054422"/>
    </source>
</evidence>
<keyword evidence="2" id="KW-1185">Reference proteome</keyword>
<proteinExistence type="predicted"/>
<gene>
    <name evidence="1" type="ORF">EP47_04615</name>
</gene>
<dbReference type="EMBL" id="JNCF01000026">
    <property type="protein sequence ID" value="KGP63078.1"/>
    <property type="molecule type" value="Genomic_DNA"/>
</dbReference>
<comment type="caution">
    <text evidence="1">The sequence shown here is derived from an EMBL/GenBank/DDBJ whole genome shotgun (WGS) entry which is preliminary data.</text>
</comment>
<organism evidence="1 2">
    <name type="scientific">Legionella norrlandica</name>
    <dbReference type="NCBI Taxonomy" id="1498499"/>
    <lineage>
        <taxon>Bacteria</taxon>
        <taxon>Pseudomonadati</taxon>
        <taxon>Pseudomonadota</taxon>
        <taxon>Gammaproteobacteria</taxon>
        <taxon>Legionellales</taxon>
        <taxon>Legionellaceae</taxon>
        <taxon>Legionella</taxon>
    </lineage>
</organism>
<dbReference type="AlphaFoldDB" id="A0A0A2T6M2"/>
<evidence type="ECO:0000313" key="1">
    <source>
        <dbReference type="EMBL" id="KGP63078.1"/>
    </source>
</evidence>
<reference evidence="1 2" key="1">
    <citation type="submission" date="2014-05" db="EMBL/GenBank/DDBJ databases">
        <authorList>
            <person name="Rizzardi K."/>
            <person name="Winiecka-Krusnell J."/>
            <person name="Ramliden M."/>
            <person name="Alm E."/>
            <person name="Andersson S."/>
            <person name="Byfors S."/>
        </authorList>
    </citation>
    <scope>NUCLEOTIDE SEQUENCE [LARGE SCALE GENOMIC DNA]</scope>
    <source>
        <strain evidence="1 2">LEGN</strain>
    </source>
</reference>
<name>A0A0A2T6M2_9GAMM</name>
<accession>A0A0A2T6M2</accession>
<dbReference type="Proteomes" id="UP000054422">
    <property type="component" value="Unassembled WGS sequence"/>
</dbReference>
<protein>
    <submittedName>
        <fullName evidence="1">Uncharacterized protein</fullName>
    </submittedName>
</protein>
<dbReference type="RefSeq" id="WP_035889825.1">
    <property type="nucleotide sequence ID" value="NZ_JNCF01000026.1"/>
</dbReference>
<sequence>MFGKKNLDPSNYTYSDIIRSSRVKQGSFRNKQLSIEIVDTQENTSQLLSPQYPISPRNLLWANSSSFSRSKNADLIEPPIEHMRKFLQGSTLILGGRALSIHNWLQFSSTNAANTPTHKNSKNEIATLGAGFQAAAINSKIEEILFFLEHLSLYLSHMEQYFSLFNENKRKADQYLVSAIQTLDAIWTSCFVQKNNPFNLNISQSDIPGGASGFKAGADDGMAIIASVANNLRILRVLQLPKSPKSYKAQLSPKSHRFFAVIGQLQEQTSMLQFDRNKELMIATLNKANQVFARLLPEQLGVGGVQQFARSSLVAEQAMQKWSKCISEQLPLWDKEQRNLNSKIKQLGEILNLWLEKNLNHRSVGNTSRRGVKLPPGIDYEKIEELKNFIPPATLNEKNLFTQILKVFKTISPDDRKWGTLKLEIDKAFSSDNEDNIESSNQFNR</sequence>
<dbReference type="OrthoDB" id="9858972at2"/>